<feature type="transmembrane region" description="Helical" evidence="1">
    <location>
        <begin position="177"/>
        <end position="199"/>
    </location>
</feature>
<dbReference type="EMBL" id="LATX01000716">
    <property type="protein sequence ID" value="KTB45388.1"/>
    <property type="molecule type" value="Genomic_DNA"/>
</dbReference>
<keyword evidence="1" id="KW-0812">Transmembrane</keyword>
<keyword evidence="1" id="KW-0472">Membrane</keyword>
<evidence type="ECO:0000313" key="2">
    <source>
        <dbReference type="EMBL" id="KTB45388.1"/>
    </source>
</evidence>
<keyword evidence="1" id="KW-1133">Transmembrane helix</keyword>
<accession>A0A0W0GA00</accession>
<organism evidence="2 3">
    <name type="scientific">Moniliophthora roreri</name>
    <name type="common">Frosty pod rot fungus</name>
    <name type="synonym">Monilia roreri</name>
    <dbReference type="NCBI Taxonomy" id="221103"/>
    <lineage>
        <taxon>Eukaryota</taxon>
        <taxon>Fungi</taxon>
        <taxon>Dikarya</taxon>
        <taxon>Basidiomycota</taxon>
        <taxon>Agaricomycotina</taxon>
        <taxon>Agaricomycetes</taxon>
        <taxon>Agaricomycetidae</taxon>
        <taxon>Agaricales</taxon>
        <taxon>Marasmiineae</taxon>
        <taxon>Marasmiaceae</taxon>
        <taxon>Moniliophthora</taxon>
    </lineage>
</organism>
<sequence>MKNTSANKVVYLGTATIMYALSTVHVTIDFIRVTIAFADYEDKGGAPVYYARFWERVIVAREAVLALLCFFADALLASIYRLWIVWGGRKRITLFPTTLLIAWAVCAFIAVWGFTQLKPGDNDHSSYVHRWTIISGSTTLVLNVMVTTLIAGRIWWVGRQVAGILGAEHNRTYSKPLAIVVESGAISSVTILVTTILYAEKLNVAHLLFDTFAQVAGMVPTLIIVRVGLGVSFQDSTSYYTTTVPASSQLGPMVFSTPSHDPHVESLAPNPASIPVQNHKAVGMTGDLLTRLMLPNHSVPGSI</sequence>
<feature type="transmembrane region" description="Helical" evidence="1">
    <location>
        <begin position="92"/>
        <end position="114"/>
    </location>
</feature>
<gene>
    <name evidence="2" type="ORF">WG66_2071</name>
</gene>
<name>A0A0W0GA00_MONRR</name>
<reference evidence="2 3" key="1">
    <citation type="submission" date="2015-12" db="EMBL/GenBank/DDBJ databases">
        <title>Draft genome sequence of Moniliophthora roreri, the causal agent of frosty pod rot of cacao.</title>
        <authorList>
            <person name="Aime M.C."/>
            <person name="Diaz-Valderrama J.R."/>
            <person name="Kijpornyongpan T."/>
            <person name="Phillips-Mora W."/>
        </authorList>
    </citation>
    <scope>NUCLEOTIDE SEQUENCE [LARGE SCALE GENOMIC DNA]</scope>
    <source>
        <strain evidence="2 3">MCA 2952</strain>
    </source>
</reference>
<feature type="transmembrane region" description="Helical" evidence="1">
    <location>
        <begin position="134"/>
        <end position="156"/>
    </location>
</feature>
<feature type="transmembrane region" description="Helical" evidence="1">
    <location>
        <begin position="58"/>
        <end position="80"/>
    </location>
</feature>
<dbReference type="AlphaFoldDB" id="A0A0W0GA00"/>
<dbReference type="Proteomes" id="UP000054988">
    <property type="component" value="Unassembled WGS sequence"/>
</dbReference>
<feature type="transmembrane region" description="Helical" evidence="1">
    <location>
        <begin position="211"/>
        <end position="229"/>
    </location>
</feature>
<proteinExistence type="predicted"/>
<evidence type="ECO:0000256" key="1">
    <source>
        <dbReference type="SAM" id="Phobius"/>
    </source>
</evidence>
<evidence type="ECO:0000313" key="3">
    <source>
        <dbReference type="Proteomes" id="UP000054988"/>
    </source>
</evidence>
<protein>
    <submittedName>
        <fullName evidence="2">Uncharacterized protein</fullName>
    </submittedName>
</protein>
<feature type="transmembrane region" description="Helical" evidence="1">
    <location>
        <begin position="9"/>
        <end position="38"/>
    </location>
</feature>
<comment type="caution">
    <text evidence="2">The sequence shown here is derived from an EMBL/GenBank/DDBJ whole genome shotgun (WGS) entry which is preliminary data.</text>
</comment>